<dbReference type="InterPro" id="IPR032675">
    <property type="entry name" value="LRR_dom_sf"/>
</dbReference>
<evidence type="ECO:0000313" key="2">
    <source>
        <dbReference type="Proteomes" id="UP000053257"/>
    </source>
</evidence>
<dbReference type="HOGENOM" id="CLU_580187_0_0_1"/>
<gene>
    <name evidence="1" type="ORF">PHLGIDRAFT_115538</name>
</gene>
<proteinExistence type="predicted"/>
<dbReference type="AlphaFoldDB" id="A0A0C3S429"/>
<dbReference type="EMBL" id="KN840455">
    <property type="protein sequence ID" value="KIP10416.1"/>
    <property type="molecule type" value="Genomic_DNA"/>
</dbReference>
<reference evidence="1 2" key="1">
    <citation type="journal article" date="2014" name="PLoS Genet.">
        <title>Analysis of the Phlebiopsis gigantea genome, transcriptome and secretome provides insight into its pioneer colonization strategies of wood.</title>
        <authorList>
            <person name="Hori C."/>
            <person name="Ishida T."/>
            <person name="Igarashi K."/>
            <person name="Samejima M."/>
            <person name="Suzuki H."/>
            <person name="Master E."/>
            <person name="Ferreira P."/>
            <person name="Ruiz-Duenas F.J."/>
            <person name="Held B."/>
            <person name="Canessa P."/>
            <person name="Larrondo L.F."/>
            <person name="Schmoll M."/>
            <person name="Druzhinina I.S."/>
            <person name="Kubicek C.P."/>
            <person name="Gaskell J.A."/>
            <person name="Kersten P."/>
            <person name="St John F."/>
            <person name="Glasner J."/>
            <person name="Sabat G."/>
            <person name="Splinter BonDurant S."/>
            <person name="Syed K."/>
            <person name="Yadav J."/>
            <person name="Mgbeahuruike A.C."/>
            <person name="Kovalchuk A."/>
            <person name="Asiegbu F.O."/>
            <person name="Lackner G."/>
            <person name="Hoffmeister D."/>
            <person name="Rencoret J."/>
            <person name="Gutierrez A."/>
            <person name="Sun H."/>
            <person name="Lindquist E."/>
            <person name="Barry K."/>
            <person name="Riley R."/>
            <person name="Grigoriev I.V."/>
            <person name="Henrissat B."/>
            <person name="Kues U."/>
            <person name="Berka R.M."/>
            <person name="Martinez A.T."/>
            <person name="Covert S.F."/>
            <person name="Blanchette R.A."/>
            <person name="Cullen D."/>
        </authorList>
    </citation>
    <scope>NUCLEOTIDE SEQUENCE [LARGE SCALE GENOMIC DNA]</scope>
    <source>
        <strain evidence="1 2">11061_1 CR5-6</strain>
    </source>
</reference>
<sequence length="400" mass="45177">MNAANTRPAIPQELLDNIIDNLHDNRKSLAACSLVSRTWLACSHYHLFYTITFGKDDFLPYSKTIRLLESSRSIRGHIRVLQIWSVATCVAPETLARVLDMFANLHTLRMYGTTCKVVEGAPAQWQRTAKLRRLELGGFDALRAEIVNTLAFFCRVPVGELLVTDWEVLPISLHQALHQILPAATMDHLLHDWSVDSVVFSHNVSGVALDLVRTACVVEKIHSIDVAEQMLCLAMARRFDQLLEGVSKHLTVLRLNVTSMYTRPCSSLTTAISRCTSLKSLHLFLGAQAFYDHFASVEVATAEFPLTLMQDMPSSIQHITLAFGVDYDGAFVKFWAEKVDWSSLERRLLSLSQLISVRFMWEIPYPAVFTETRVEQIPSGVRELIRESLPQLQILDKLVL</sequence>
<evidence type="ECO:0000313" key="1">
    <source>
        <dbReference type="EMBL" id="KIP10416.1"/>
    </source>
</evidence>
<keyword evidence="2" id="KW-1185">Reference proteome</keyword>
<dbReference type="OrthoDB" id="2802122at2759"/>
<evidence type="ECO:0008006" key="3">
    <source>
        <dbReference type="Google" id="ProtNLM"/>
    </source>
</evidence>
<dbReference type="SUPFAM" id="SSF81383">
    <property type="entry name" value="F-box domain"/>
    <property type="match status" value="1"/>
</dbReference>
<name>A0A0C3S429_PHLG1</name>
<organism evidence="1 2">
    <name type="scientific">Phlebiopsis gigantea (strain 11061_1 CR5-6)</name>
    <name type="common">White-rot fungus</name>
    <name type="synonym">Peniophora gigantea</name>
    <dbReference type="NCBI Taxonomy" id="745531"/>
    <lineage>
        <taxon>Eukaryota</taxon>
        <taxon>Fungi</taxon>
        <taxon>Dikarya</taxon>
        <taxon>Basidiomycota</taxon>
        <taxon>Agaricomycotina</taxon>
        <taxon>Agaricomycetes</taxon>
        <taxon>Polyporales</taxon>
        <taxon>Phanerochaetaceae</taxon>
        <taxon>Phlebiopsis</taxon>
    </lineage>
</organism>
<accession>A0A0C3S429</accession>
<dbReference type="Gene3D" id="3.80.10.10">
    <property type="entry name" value="Ribonuclease Inhibitor"/>
    <property type="match status" value="1"/>
</dbReference>
<dbReference type="Proteomes" id="UP000053257">
    <property type="component" value="Unassembled WGS sequence"/>
</dbReference>
<protein>
    <recommendedName>
        <fullName evidence="3">F-box domain-containing protein</fullName>
    </recommendedName>
</protein>
<dbReference type="InterPro" id="IPR036047">
    <property type="entry name" value="F-box-like_dom_sf"/>
</dbReference>